<reference evidence="2 3" key="1">
    <citation type="submission" date="2018-12" db="EMBL/GenBank/DDBJ databases">
        <authorList>
            <consortium name="Pathogen Informatics"/>
        </authorList>
    </citation>
    <scope>NUCLEOTIDE SEQUENCE [LARGE SCALE GENOMIC DNA]</scope>
    <source>
        <strain evidence="2 3">NCTC10918</strain>
    </source>
</reference>
<dbReference type="Proteomes" id="UP000270988">
    <property type="component" value="Chromosome"/>
</dbReference>
<evidence type="ECO:0000256" key="1">
    <source>
        <dbReference type="SAM" id="MobiDB-lite"/>
    </source>
</evidence>
<feature type="compositionally biased region" description="Polar residues" evidence="1">
    <location>
        <begin position="1"/>
        <end position="10"/>
    </location>
</feature>
<gene>
    <name evidence="2" type="ORF">NCTC10918_00424</name>
</gene>
<proteinExistence type="predicted"/>
<name>A0A3S4YGQ6_9MICC</name>
<sequence length="74" mass="8302">MFEQDGSASSTKRESLTSHITGTISDLTDSISQARSQRRKASLPPASLQKSMRLLNFIFMRKAHRCIILYLSVS</sequence>
<dbReference type="EMBL" id="LR134521">
    <property type="protein sequence ID" value="VEJ29178.1"/>
    <property type="molecule type" value="Genomic_DNA"/>
</dbReference>
<evidence type="ECO:0000313" key="3">
    <source>
        <dbReference type="Proteomes" id="UP000270988"/>
    </source>
</evidence>
<accession>A0A3S4YGQ6</accession>
<feature type="region of interest" description="Disordered" evidence="1">
    <location>
        <begin position="1"/>
        <end position="21"/>
    </location>
</feature>
<feature type="region of interest" description="Disordered" evidence="1">
    <location>
        <begin position="27"/>
        <end position="46"/>
    </location>
</feature>
<evidence type="ECO:0000313" key="2">
    <source>
        <dbReference type="EMBL" id="VEJ29178.1"/>
    </source>
</evidence>
<dbReference type="AlphaFoldDB" id="A0A3S4YGQ6"/>
<organism evidence="2 3">
    <name type="scientific">Rothia dentocariosa</name>
    <dbReference type="NCBI Taxonomy" id="2047"/>
    <lineage>
        <taxon>Bacteria</taxon>
        <taxon>Bacillati</taxon>
        <taxon>Actinomycetota</taxon>
        <taxon>Actinomycetes</taxon>
        <taxon>Micrococcales</taxon>
        <taxon>Micrococcaceae</taxon>
        <taxon>Rothia</taxon>
    </lineage>
</organism>
<protein>
    <submittedName>
        <fullName evidence="2">Uncharacterized protein</fullName>
    </submittedName>
</protein>